<dbReference type="Proteomes" id="UP000184536">
    <property type="component" value="Unassembled WGS sequence"/>
</dbReference>
<evidence type="ECO:0000256" key="7">
    <source>
        <dbReference type="ARBA" id="ARBA00022840"/>
    </source>
</evidence>
<dbReference type="GO" id="GO:0016887">
    <property type="term" value="F:ATP hydrolysis activity"/>
    <property type="evidence" value="ECO:0007669"/>
    <property type="project" value="RHEA"/>
</dbReference>
<dbReference type="InterPro" id="IPR027417">
    <property type="entry name" value="P-loop_NTPase"/>
</dbReference>
<dbReference type="RefSeq" id="WP_110939672.1">
    <property type="nucleotide sequence ID" value="NZ_FQZV01000005.1"/>
</dbReference>
<dbReference type="AlphaFoldDB" id="A0A1M6D4C8"/>
<evidence type="ECO:0000256" key="5">
    <source>
        <dbReference type="ARBA" id="ARBA00022806"/>
    </source>
</evidence>
<keyword evidence="6 13" id="KW-0269">Exonuclease</keyword>
<accession>A0A1M6D4C8</accession>
<dbReference type="GO" id="GO:0033202">
    <property type="term" value="C:DNA helicase complex"/>
    <property type="evidence" value="ECO:0007669"/>
    <property type="project" value="TreeGrafter"/>
</dbReference>
<dbReference type="GO" id="GO:0005829">
    <property type="term" value="C:cytosol"/>
    <property type="evidence" value="ECO:0007669"/>
    <property type="project" value="TreeGrafter"/>
</dbReference>
<dbReference type="GO" id="GO:0008408">
    <property type="term" value="F:3'-5' exonuclease activity"/>
    <property type="evidence" value="ECO:0007669"/>
    <property type="project" value="UniProtKB-UniRule"/>
</dbReference>
<feature type="coiled-coil region" evidence="15">
    <location>
        <begin position="69"/>
        <end position="96"/>
    </location>
</feature>
<keyword evidence="19" id="KW-1185">Reference proteome</keyword>
<evidence type="ECO:0000256" key="10">
    <source>
        <dbReference type="ARBA" id="ARBA00023235"/>
    </source>
</evidence>
<dbReference type="InterPro" id="IPR014152">
    <property type="entry name" value="AddA"/>
</dbReference>
<comment type="subunit">
    <text evidence="13">Heterodimer of AddA and AddB/RexB.</text>
</comment>
<dbReference type="PANTHER" id="PTHR11070">
    <property type="entry name" value="UVRD / RECB / PCRA DNA HELICASE FAMILY MEMBER"/>
    <property type="match status" value="1"/>
</dbReference>
<dbReference type="Gene3D" id="3.40.50.300">
    <property type="entry name" value="P-loop containing nucleotide triphosphate hydrolases"/>
    <property type="match status" value="4"/>
</dbReference>
<dbReference type="GO" id="GO:0005524">
    <property type="term" value="F:ATP binding"/>
    <property type="evidence" value="ECO:0007669"/>
    <property type="project" value="UniProtKB-UniRule"/>
</dbReference>
<dbReference type="EC" id="5.6.2.4" evidence="13"/>
<evidence type="ECO:0000256" key="15">
    <source>
        <dbReference type="SAM" id="Coils"/>
    </source>
</evidence>
<dbReference type="Pfam" id="PF13361">
    <property type="entry name" value="UvrD_C"/>
    <property type="match status" value="1"/>
</dbReference>
<proteinExistence type="inferred from homology"/>
<dbReference type="EC" id="3.1.-.-" evidence="13"/>
<comment type="cofactor">
    <cofactor evidence="13">
        <name>Mg(2+)</name>
        <dbReference type="ChEBI" id="CHEBI:18420"/>
    </cofactor>
</comment>
<comment type="catalytic activity">
    <reaction evidence="12 13">
        <text>ATP + H2O = ADP + phosphate + H(+)</text>
        <dbReference type="Rhea" id="RHEA:13065"/>
        <dbReference type="ChEBI" id="CHEBI:15377"/>
        <dbReference type="ChEBI" id="CHEBI:15378"/>
        <dbReference type="ChEBI" id="CHEBI:30616"/>
        <dbReference type="ChEBI" id="CHEBI:43474"/>
        <dbReference type="ChEBI" id="CHEBI:456216"/>
        <dbReference type="EC" id="5.6.2.4"/>
    </reaction>
</comment>
<keyword evidence="15" id="KW-0175">Coiled coil</keyword>
<comment type="function">
    <text evidence="13">The heterodimer acts as both an ATP-dependent DNA helicase and an ATP-dependent, dual-direction single-stranded exonuclease. Recognizes the chi site generating a DNA molecule suitable for the initiation of homologous recombination. The AddA nuclease domain is required for chi fragment generation; this subunit has the helicase and 3' -&gt; 5' nuclease activities.</text>
</comment>
<dbReference type="HAMAP" id="MF_01451">
    <property type="entry name" value="AddA"/>
    <property type="match status" value="1"/>
</dbReference>
<dbReference type="SUPFAM" id="SSF52540">
    <property type="entry name" value="P-loop containing nucleoside triphosphate hydrolases"/>
    <property type="match status" value="1"/>
</dbReference>
<keyword evidence="3 13" id="KW-0227">DNA damage</keyword>
<evidence type="ECO:0000256" key="1">
    <source>
        <dbReference type="ARBA" id="ARBA00022722"/>
    </source>
</evidence>
<evidence type="ECO:0000256" key="9">
    <source>
        <dbReference type="ARBA" id="ARBA00023204"/>
    </source>
</evidence>
<evidence type="ECO:0000259" key="16">
    <source>
        <dbReference type="PROSITE" id="PS51198"/>
    </source>
</evidence>
<dbReference type="NCBIfam" id="TIGR02785">
    <property type="entry name" value="addA_Gpos"/>
    <property type="match status" value="1"/>
</dbReference>
<keyword evidence="10 13" id="KW-0413">Isomerase</keyword>
<evidence type="ECO:0000313" key="19">
    <source>
        <dbReference type="Proteomes" id="UP000184536"/>
    </source>
</evidence>
<keyword evidence="9 13" id="KW-0234">DNA repair</keyword>
<evidence type="ECO:0000256" key="11">
    <source>
        <dbReference type="ARBA" id="ARBA00034617"/>
    </source>
</evidence>
<keyword evidence="8 13" id="KW-0238">DNA-binding</keyword>
<dbReference type="GO" id="GO:0003690">
    <property type="term" value="F:double-stranded DNA binding"/>
    <property type="evidence" value="ECO:0007669"/>
    <property type="project" value="UniProtKB-UniRule"/>
</dbReference>
<dbReference type="InterPro" id="IPR014016">
    <property type="entry name" value="UvrD-like_ATP-bd"/>
</dbReference>
<dbReference type="PROSITE" id="PS51198">
    <property type="entry name" value="UVRD_HELICASE_ATP_BIND"/>
    <property type="match status" value="1"/>
</dbReference>
<dbReference type="SUPFAM" id="SSF52980">
    <property type="entry name" value="Restriction endonuclease-like"/>
    <property type="match status" value="1"/>
</dbReference>
<feature type="domain" description="UvrD-like helicase C-terminal" evidence="17">
    <location>
        <begin position="498"/>
        <end position="784"/>
    </location>
</feature>
<feature type="domain" description="UvrD-like helicase ATP-binding" evidence="16">
    <location>
        <begin position="2"/>
        <end position="459"/>
    </location>
</feature>
<evidence type="ECO:0000256" key="13">
    <source>
        <dbReference type="HAMAP-Rule" id="MF_01451"/>
    </source>
</evidence>
<dbReference type="STRING" id="1121919.SAMN02745975_00376"/>
<name>A0A1M6D4C8_9FIRM</name>
<dbReference type="InterPro" id="IPR014017">
    <property type="entry name" value="DNA_helicase_UvrD-like_C"/>
</dbReference>
<dbReference type="PANTHER" id="PTHR11070:SF48">
    <property type="entry name" value="ATP-DEPENDENT HELICASE_NUCLEASE SUBUNIT A"/>
    <property type="match status" value="1"/>
</dbReference>
<evidence type="ECO:0000256" key="6">
    <source>
        <dbReference type="ARBA" id="ARBA00022839"/>
    </source>
</evidence>
<evidence type="ECO:0000256" key="12">
    <source>
        <dbReference type="ARBA" id="ARBA00048988"/>
    </source>
</evidence>
<evidence type="ECO:0000256" key="14">
    <source>
        <dbReference type="PROSITE-ProRule" id="PRU00560"/>
    </source>
</evidence>
<protein>
    <recommendedName>
        <fullName evidence="13">ATP-dependent helicase/nuclease subunit A</fullName>
        <ecNumber evidence="13">3.1.-.-</ecNumber>
        <ecNumber evidence="13">5.6.2.4</ecNumber>
    </recommendedName>
    <alternativeName>
        <fullName evidence="13">ATP-dependent helicase/nuclease AddA</fullName>
    </alternativeName>
    <alternativeName>
        <fullName evidence="13">DNA 3'-5' helicase AddA</fullName>
    </alternativeName>
</protein>
<dbReference type="CDD" id="cd17932">
    <property type="entry name" value="DEXQc_UvrD"/>
    <property type="match status" value="2"/>
</dbReference>
<feature type="binding site" evidence="14">
    <location>
        <begin position="23"/>
        <end position="30"/>
    </location>
    <ligand>
        <name>ATP</name>
        <dbReference type="ChEBI" id="CHEBI:30616"/>
    </ligand>
</feature>
<dbReference type="InterPro" id="IPR000212">
    <property type="entry name" value="DNA_helicase_UvrD/REP"/>
</dbReference>
<reference evidence="19" key="1">
    <citation type="submission" date="2016-11" db="EMBL/GenBank/DDBJ databases">
        <authorList>
            <person name="Varghese N."/>
            <person name="Submissions S."/>
        </authorList>
    </citation>
    <scope>NUCLEOTIDE SEQUENCE [LARGE SCALE GENOMIC DNA]</scope>
    <source>
        <strain evidence="19">DSM 17957</strain>
    </source>
</reference>
<comment type="catalytic activity">
    <reaction evidence="11 13">
        <text>Couples ATP hydrolysis with the unwinding of duplex DNA by translocating in the 3'-5' direction.</text>
        <dbReference type="EC" id="5.6.2.4"/>
    </reaction>
</comment>
<keyword evidence="2 13" id="KW-0547">Nucleotide-binding</keyword>
<dbReference type="OrthoDB" id="9810135at2"/>
<evidence type="ECO:0000256" key="8">
    <source>
        <dbReference type="ARBA" id="ARBA00023125"/>
    </source>
</evidence>
<organism evidence="18 19">
    <name type="scientific">Geosporobacter subterraneus DSM 17957</name>
    <dbReference type="NCBI Taxonomy" id="1121919"/>
    <lineage>
        <taxon>Bacteria</taxon>
        <taxon>Bacillati</taxon>
        <taxon>Bacillota</taxon>
        <taxon>Clostridia</taxon>
        <taxon>Peptostreptococcales</taxon>
        <taxon>Thermotaleaceae</taxon>
        <taxon>Geosporobacter</taxon>
    </lineage>
</organism>
<evidence type="ECO:0000256" key="4">
    <source>
        <dbReference type="ARBA" id="ARBA00022801"/>
    </source>
</evidence>
<evidence type="ECO:0000259" key="17">
    <source>
        <dbReference type="PROSITE" id="PS51217"/>
    </source>
</evidence>
<keyword evidence="5 13" id="KW-0347">Helicase</keyword>
<dbReference type="FunFam" id="3.40.50.300:FF:001236">
    <property type="entry name" value="ATP-dependent helicase/nuclease subunit A"/>
    <property type="match status" value="1"/>
</dbReference>
<comment type="similarity">
    <text evidence="13">Belongs to the helicase family. AddA subfamily.</text>
</comment>
<keyword evidence="7 13" id="KW-0067">ATP-binding</keyword>
<keyword evidence="1 13" id="KW-0540">Nuclease</keyword>
<dbReference type="InterPro" id="IPR011335">
    <property type="entry name" value="Restrct_endonuc-II-like"/>
</dbReference>
<dbReference type="Gene3D" id="3.90.320.10">
    <property type="match status" value="1"/>
</dbReference>
<dbReference type="InterPro" id="IPR038726">
    <property type="entry name" value="PDDEXK_AddAB-type"/>
</dbReference>
<gene>
    <name evidence="13" type="primary">addA</name>
    <name evidence="18" type="ORF">SAMN02745975_00376</name>
</gene>
<evidence type="ECO:0000256" key="2">
    <source>
        <dbReference type="ARBA" id="ARBA00022741"/>
    </source>
</evidence>
<dbReference type="Pfam" id="PF12705">
    <property type="entry name" value="PDDEXK_1"/>
    <property type="match status" value="1"/>
</dbReference>
<dbReference type="Pfam" id="PF00580">
    <property type="entry name" value="UvrD-helicase"/>
    <property type="match status" value="1"/>
</dbReference>
<evidence type="ECO:0000313" key="18">
    <source>
        <dbReference type="EMBL" id="SHI68132.1"/>
    </source>
</evidence>
<dbReference type="EMBL" id="FQZV01000005">
    <property type="protein sequence ID" value="SHI68132.1"/>
    <property type="molecule type" value="Genomic_DNA"/>
</dbReference>
<dbReference type="InterPro" id="IPR011604">
    <property type="entry name" value="PDDEXK-like_dom_sf"/>
</dbReference>
<evidence type="ECO:0000256" key="3">
    <source>
        <dbReference type="ARBA" id="ARBA00022763"/>
    </source>
</evidence>
<sequence length="1200" mass="138858">MVQWTESQQQAIDARNSNLLVAAAAGSGKTAVLVERIIQMILKDGIDLDGLLIVTFTNAAAGEMRERIAAAILKELEKKNEKEAHLRKQMNLLSRASISTLHAFCIEVVRKYFHLIEIDPNFRIGDGTETAIMKLEVMEELFEREYEKSTNEFLGLVERFGDTKQDQPLQDIVLRLYDFIQSKPEPLGWLQERIEDFRMDLDEFEKSPWYTTIAEQIAIELKGALDCFEEAKELCGRAGGPAGYGEAIVEDIQQVQILERSLGQGIKAFHHQLSLLSHKRLGKLDKNVDESLKEEVKTLRDKGKKILSDMQKGLFGKNPDAAIKDLHSLYPYMQYLYQLIYAFDEAYQEKKKEKGIVDFNDLEHYALAILKHESAAQAYRNKFTHIFVDEYQDSNIVQETLIGYIKRDNNLFLVGDVKQSIYRFRLADPSLFIQKYETYKNEAENIDRRIDLSQNFRSREEILAGVNGIFRQIMSKAFGEIDYDDRASLYKGAVMGPPAGAPLELLLVEKKEIEEEDFLEENEEMEIFEEQEVLEDMALEAKIAAQKIKELLQGQIYDQKLEGYRKVTYRDIVILLRTTKNWAETFQEALMAEGIPAYADVNAGYFETIEINIFIHLLQLIDNKRQDIPMLSVMRSPIGSFSTEDLIKIRLHNKGESFYEAIEIYCKEGNDELSNRLQAFIEKINRWKEEARYINMDTFIWKLLMETGYYHYVGAMPGGMQRQANLRILFDRARQFQKTSIRGLFNFIRFIDKLKSSSGDMGTAKILGENDNLVRIMSIHKSKGLEFPIVITAGMGKQFNLMDTNQQILFHKDLGIGPKYADPELRHYSDTIVKIAMKNKIRLESLSEEMRILYVALTRAKDKLILIGAIRDLEKTAKRWTRPLNPYHLSKGKSYMDWIGSVLIRHRDGDVLRNLAQIPADHTALLADEAQWVIHILGREDARQEQQQQEVKEKLLAQFKSFHREETSQYRDIIYQRLNWRYENQIASQIPSKLSVTEIKRLTARDRNPMGIFIPPLQKMPGFMEGKKQFSAAEKGTIIHFVMQHLRLQELGQKEHIQDQVKEMVLKELLTPEEAAMVDVDKIYAFFQSSIGKRILHAKGIYRETAFNYMKPAHQLGIGLENCTEGLLVQGVIDCYFEEEDGYVLVDYKTDYTASEGKEEILNKYRIQIELYKEALEKISGRKVKECYLYLFHLDEAVKL</sequence>
<dbReference type="GO" id="GO:0043138">
    <property type="term" value="F:3'-5' DNA helicase activity"/>
    <property type="evidence" value="ECO:0007669"/>
    <property type="project" value="UniProtKB-UniRule"/>
</dbReference>
<keyword evidence="4 13" id="KW-0378">Hydrolase</keyword>
<dbReference type="GO" id="GO:0000724">
    <property type="term" value="P:double-strand break repair via homologous recombination"/>
    <property type="evidence" value="ECO:0007669"/>
    <property type="project" value="UniProtKB-UniRule"/>
</dbReference>
<dbReference type="PROSITE" id="PS51217">
    <property type="entry name" value="UVRD_HELICASE_CTER"/>
    <property type="match status" value="1"/>
</dbReference>